<reference evidence="2 3" key="1">
    <citation type="journal article" date="2016" name="Genome Announc.">
        <title>First Complete Genome Sequence of a Subdivision 6 Acidobacterium Strain.</title>
        <authorList>
            <person name="Huang S."/>
            <person name="Vieira S."/>
            <person name="Bunk B."/>
            <person name="Riedel T."/>
            <person name="Sproer C."/>
            <person name="Overmann J."/>
        </authorList>
    </citation>
    <scope>NUCLEOTIDE SEQUENCE [LARGE SCALE GENOMIC DNA]</scope>
    <source>
        <strain evidence="3">DSM 100886 HEG_-6_39</strain>
    </source>
</reference>
<dbReference type="KEGG" id="abac:LuPra_02531"/>
<dbReference type="EMBL" id="CP015136">
    <property type="protein sequence ID" value="AMY09316.1"/>
    <property type="molecule type" value="Genomic_DNA"/>
</dbReference>
<name>A0A143PLL8_LUTPR</name>
<dbReference type="AlphaFoldDB" id="A0A143PLL8"/>
<evidence type="ECO:0000313" key="3">
    <source>
        <dbReference type="Proteomes" id="UP000076079"/>
    </source>
</evidence>
<proteinExistence type="predicted"/>
<feature type="region of interest" description="Disordered" evidence="1">
    <location>
        <begin position="117"/>
        <end position="137"/>
    </location>
</feature>
<protein>
    <submittedName>
        <fullName evidence="2">Uncharacterized protein</fullName>
    </submittedName>
</protein>
<dbReference type="Proteomes" id="UP000076079">
    <property type="component" value="Chromosome"/>
</dbReference>
<gene>
    <name evidence="2" type="ORF">LuPra_02531</name>
</gene>
<sequence length="148" mass="16357">MGSLWLIEVNALLLARSATAGHRSAAVGRITCYHHRKPRVRRGAPVVAATVTLQGRTVVTSVTVYYGFDSNMTAGLFQVKVTHPNYVDYERTAEANRAVHKYISYIAARVVVTRQHRSDSVGEEDGPRQNTADGARVRLPRHGWAGRC</sequence>
<organism evidence="2 3">
    <name type="scientific">Luteitalea pratensis</name>
    <dbReference type="NCBI Taxonomy" id="1855912"/>
    <lineage>
        <taxon>Bacteria</taxon>
        <taxon>Pseudomonadati</taxon>
        <taxon>Acidobacteriota</taxon>
        <taxon>Vicinamibacteria</taxon>
        <taxon>Vicinamibacterales</taxon>
        <taxon>Vicinamibacteraceae</taxon>
        <taxon>Luteitalea</taxon>
    </lineage>
</organism>
<dbReference type="STRING" id="1855912.LuPra_02531"/>
<evidence type="ECO:0000313" key="2">
    <source>
        <dbReference type="EMBL" id="AMY09316.1"/>
    </source>
</evidence>
<reference evidence="3" key="2">
    <citation type="submission" date="2016-04" db="EMBL/GenBank/DDBJ databases">
        <title>First Complete Genome Sequence of a Subdivision 6 Acidobacterium.</title>
        <authorList>
            <person name="Huang S."/>
            <person name="Vieira S."/>
            <person name="Bunk B."/>
            <person name="Riedel T."/>
            <person name="Sproeer C."/>
            <person name="Overmann J."/>
        </authorList>
    </citation>
    <scope>NUCLEOTIDE SEQUENCE [LARGE SCALE GENOMIC DNA]</scope>
    <source>
        <strain evidence="3">DSM 100886 HEG_-6_39</strain>
    </source>
</reference>
<keyword evidence="3" id="KW-1185">Reference proteome</keyword>
<evidence type="ECO:0000256" key="1">
    <source>
        <dbReference type="SAM" id="MobiDB-lite"/>
    </source>
</evidence>
<accession>A0A143PLL8</accession>